<name>A0ABU5H3K0_9BACT</name>
<reference evidence="2 3" key="1">
    <citation type="submission" date="2023-12" db="EMBL/GenBank/DDBJ databases">
        <title>the genome sequence of Hyalangium sp. s54d21.</title>
        <authorList>
            <person name="Zhang X."/>
        </authorList>
    </citation>
    <scope>NUCLEOTIDE SEQUENCE [LARGE SCALE GENOMIC DNA]</scope>
    <source>
        <strain evidence="3">s54d21</strain>
    </source>
</reference>
<dbReference type="Proteomes" id="UP001291309">
    <property type="component" value="Unassembled WGS sequence"/>
</dbReference>
<protein>
    <submittedName>
        <fullName evidence="2">Iron-containing redox enzyme family protein</fullName>
    </submittedName>
</protein>
<dbReference type="RefSeq" id="WP_321545390.1">
    <property type="nucleotide sequence ID" value="NZ_JAXIVS010000003.1"/>
</dbReference>
<dbReference type="SMART" id="SM01236">
    <property type="entry name" value="Haem_oxygenase_2"/>
    <property type="match status" value="1"/>
</dbReference>
<evidence type="ECO:0000256" key="1">
    <source>
        <dbReference type="SAM" id="MobiDB-lite"/>
    </source>
</evidence>
<evidence type="ECO:0000313" key="3">
    <source>
        <dbReference type="Proteomes" id="UP001291309"/>
    </source>
</evidence>
<feature type="region of interest" description="Disordered" evidence="1">
    <location>
        <begin position="1"/>
        <end position="37"/>
    </location>
</feature>
<comment type="caution">
    <text evidence="2">The sequence shown here is derived from an EMBL/GenBank/DDBJ whole genome shotgun (WGS) entry which is preliminary data.</text>
</comment>
<evidence type="ECO:0000313" key="2">
    <source>
        <dbReference type="EMBL" id="MDY7226660.1"/>
    </source>
</evidence>
<accession>A0ABU5H3K0</accession>
<keyword evidence="3" id="KW-1185">Reference proteome</keyword>
<dbReference type="Pfam" id="PF14518">
    <property type="entry name" value="Haem_oxygenas_2"/>
    <property type="match status" value="1"/>
</dbReference>
<dbReference type="InterPro" id="IPR016084">
    <property type="entry name" value="Haem_Oase-like_multi-hlx"/>
</dbReference>
<organism evidence="2 3">
    <name type="scientific">Hyalangium rubrum</name>
    <dbReference type="NCBI Taxonomy" id="3103134"/>
    <lineage>
        <taxon>Bacteria</taxon>
        <taxon>Pseudomonadati</taxon>
        <taxon>Myxococcota</taxon>
        <taxon>Myxococcia</taxon>
        <taxon>Myxococcales</taxon>
        <taxon>Cystobacterineae</taxon>
        <taxon>Archangiaceae</taxon>
        <taxon>Hyalangium</taxon>
    </lineage>
</organism>
<sequence>MSTVALDTAAPQKTQPLPLAKRSATEAPARRYNPPALATTPHPEWITAMVETVKTEWEAACWPRLFKETAEGKRPPLRVWQRMLTECFFIVENFPKYMGLSLAKTTYGKRPGDSSARRWLLQNMAVEAKHSEWWLDWAAGTGIDPEQLFNHTPMPEVMELHTYLMELCAKGTLAEGVAASNWAVEGVTGVWTHGVEKHFREYAAEGARIDGVSMMWLKAHARYDDAHPHEALEIIKAATNPLSEEPARVTEAARKSLELLAKVWEACYAAEIPEAG</sequence>
<dbReference type="EMBL" id="JAXIVS010000003">
    <property type="protein sequence ID" value="MDY7226660.1"/>
    <property type="molecule type" value="Genomic_DNA"/>
</dbReference>
<feature type="compositionally biased region" description="Polar residues" evidence="1">
    <location>
        <begin position="1"/>
        <end position="15"/>
    </location>
</feature>
<dbReference type="Gene3D" id="1.20.910.10">
    <property type="entry name" value="Heme oxygenase-like"/>
    <property type="match status" value="1"/>
</dbReference>
<gene>
    <name evidence="2" type="ORF">SYV04_09690</name>
</gene>
<proteinExistence type="predicted"/>
<dbReference type="SUPFAM" id="SSF48613">
    <property type="entry name" value="Heme oxygenase-like"/>
    <property type="match status" value="1"/>
</dbReference>